<gene>
    <name evidence="3" type="ORF">SPHA_58568</name>
</gene>
<name>A0A812DTX6_ACAPH</name>
<sequence length="635" mass="74763">MNSSAGLWRISGFILSINTCAAQRNGKNEEEEKLRRLEERIFRHILKEYPEFATHLGIHDYDDELESFSLEAFERRKTDYESILHEIKRINISLLSTDARRDYKILYSYVKTYLDGFAWMNYGDLNPLNFLDKTSRDQTWIYTAKYRNEEDYEIYFKRIAGIPKKVEQQIELMKTAIRLNRTSHIVSVSRLPEVLSPSSVQAPYYYPMSLEGVAKSIHRDKWKEIRYRIQDVISKQISPSFKKLKRFIEEEYIPATRPKEGLYSLENGLNYYEACLKWYLGYHMTPTEIYNLGISEIRRIEKLMKQVMLKVNFHGTPKQFFRHLKNMPGFYNSTVSEFLDGYHDIIKRRVNPVLFKIFKEIPLKEVSVVGVSNDAPWGSYGKNKFLVNIKWPEERSTFTMLPLTLHEANPGHHFQVSYSKAHSIPSYRRHFVSGKYYSVPLALPTYATYMEGWATYAEYLGEELNLYKDPYELFGRYCHEIFRAVRLVVDPGIHAFGWPRERAIDFILNYTEFPRSQVEIEVDRYITWPGQACSYKLGEIKIKELRRKAETELGSLFNIKEFHHQVLRYGRMSLDVLEDVIYEWINSVKQMADDARSCAAAVSYLNNRRALSSFMIIVIVSLATHIKKLLLLNPL</sequence>
<keyword evidence="1" id="KW-0175">Coiled coil</keyword>
<evidence type="ECO:0008006" key="5">
    <source>
        <dbReference type="Google" id="ProtNLM"/>
    </source>
</evidence>
<evidence type="ECO:0000256" key="2">
    <source>
        <dbReference type="SAM" id="SignalP"/>
    </source>
</evidence>
<dbReference type="PANTHER" id="PTHR33361:SF2">
    <property type="entry name" value="DUF885 DOMAIN-CONTAINING PROTEIN"/>
    <property type="match status" value="1"/>
</dbReference>
<evidence type="ECO:0000256" key="1">
    <source>
        <dbReference type="SAM" id="Coils"/>
    </source>
</evidence>
<dbReference type="PANTHER" id="PTHR33361">
    <property type="entry name" value="GLR0591 PROTEIN"/>
    <property type="match status" value="1"/>
</dbReference>
<feature type="signal peptide" evidence="2">
    <location>
        <begin position="1"/>
        <end position="22"/>
    </location>
</feature>
<comment type="caution">
    <text evidence="3">The sequence shown here is derived from an EMBL/GenBank/DDBJ whole genome shotgun (WGS) entry which is preliminary data.</text>
</comment>
<keyword evidence="4" id="KW-1185">Reference proteome</keyword>
<dbReference type="Pfam" id="PF05960">
    <property type="entry name" value="DUF885"/>
    <property type="match status" value="1"/>
</dbReference>
<dbReference type="EMBL" id="CAHIKZ030004007">
    <property type="protein sequence ID" value="CAE1306255.1"/>
    <property type="molecule type" value="Genomic_DNA"/>
</dbReference>
<feature type="coiled-coil region" evidence="1">
    <location>
        <begin position="20"/>
        <end position="47"/>
    </location>
</feature>
<evidence type="ECO:0000313" key="4">
    <source>
        <dbReference type="Proteomes" id="UP000597762"/>
    </source>
</evidence>
<evidence type="ECO:0000313" key="3">
    <source>
        <dbReference type="EMBL" id="CAE1306255.1"/>
    </source>
</evidence>
<organism evidence="3 4">
    <name type="scientific">Acanthosepion pharaonis</name>
    <name type="common">Pharaoh cuttlefish</name>
    <name type="synonym">Sepia pharaonis</name>
    <dbReference type="NCBI Taxonomy" id="158019"/>
    <lineage>
        <taxon>Eukaryota</taxon>
        <taxon>Metazoa</taxon>
        <taxon>Spiralia</taxon>
        <taxon>Lophotrochozoa</taxon>
        <taxon>Mollusca</taxon>
        <taxon>Cephalopoda</taxon>
        <taxon>Coleoidea</taxon>
        <taxon>Decapodiformes</taxon>
        <taxon>Sepiida</taxon>
        <taxon>Sepiina</taxon>
        <taxon>Sepiidae</taxon>
        <taxon>Acanthosepion</taxon>
    </lineage>
</organism>
<proteinExistence type="predicted"/>
<feature type="chain" id="PRO_5032809644" description="DUF885 domain-containing protein" evidence="2">
    <location>
        <begin position="23"/>
        <end position="635"/>
    </location>
</feature>
<keyword evidence="2" id="KW-0732">Signal</keyword>
<dbReference type="AlphaFoldDB" id="A0A812DTX6"/>
<dbReference type="Proteomes" id="UP000597762">
    <property type="component" value="Unassembled WGS sequence"/>
</dbReference>
<dbReference type="OrthoDB" id="5959877at2759"/>
<dbReference type="InterPro" id="IPR010281">
    <property type="entry name" value="DUF885"/>
</dbReference>
<reference evidence="3" key="1">
    <citation type="submission" date="2021-01" db="EMBL/GenBank/DDBJ databases">
        <authorList>
            <person name="Li R."/>
            <person name="Bekaert M."/>
        </authorList>
    </citation>
    <scope>NUCLEOTIDE SEQUENCE</scope>
    <source>
        <strain evidence="3">Farmed</strain>
    </source>
</reference>
<accession>A0A812DTX6</accession>
<protein>
    <recommendedName>
        <fullName evidence="5">DUF885 domain-containing protein</fullName>
    </recommendedName>
</protein>